<dbReference type="RefSeq" id="WP_003756448.1">
    <property type="nucleotide sequence ID" value="NZ_AODG01000012.1"/>
</dbReference>
<dbReference type="EMBL" id="AODG01000012">
    <property type="protein sequence ID" value="EUJ27221.1"/>
    <property type="molecule type" value="Genomic_DNA"/>
</dbReference>
<dbReference type="InterPro" id="IPR019722">
    <property type="entry name" value="HI_0552_fam"/>
</dbReference>
<gene>
    <name evidence="1" type="ORF">LMUR_10282</name>
</gene>
<protein>
    <recommendedName>
        <fullName evidence="3">Glucose-6-phosphate 1-dehydrogenase</fullName>
    </recommendedName>
</protein>
<sequence>MEMTEQDFTQLDLGIKQFKQLKQLYTSEQIDSIKTRQQKLWNKWKQLILAIYETRTSDDLAKPYIESWTNGWQLKGHFYATFKSPLRMKEATCISLLWNHQYLKIGVEWRPYKAATSPISVFTHNERLMIALKQIENDAAFAEAVCWISDRKEYDPFLKWKDHGSFCEEMKAGNGLGIGFVIEKQQIDEPESLLSRYLTLLEKLYRTNK</sequence>
<dbReference type="Pfam" id="PF10786">
    <property type="entry name" value="HI_0552"/>
    <property type="match status" value="1"/>
</dbReference>
<accession>A0A829R4M2</accession>
<proteinExistence type="predicted"/>
<evidence type="ECO:0000313" key="1">
    <source>
        <dbReference type="EMBL" id="EUJ27221.1"/>
    </source>
</evidence>
<evidence type="ECO:0008006" key="3">
    <source>
        <dbReference type="Google" id="ProtNLM"/>
    </source>
</evidence>
<name>A0A829R4M2_LISGR</name>
<comment type="caution">
    <text evidence="1">The sequence shown here is derived from an EMBL/GenBank/DDBJ whole genome shotgun (WGS) entry which is preliminary data.</text>
</comment>
<dbReference type="AlphaFoldDB" id="A0A829R4M2"/>
<organism evidence="1 2">
    <name type="scientific">Listeria grayi FSL F6-1183</name>
    <dbReference type="NCBI Taxonomy" id="1265827"/>
    <lineage>
        <taxon>Bacteria</taxon>
        <taxon>Bacillati</taxon>
        <taxon>Bacillota</taxon>
        <taxon>Bacilli</taxon>
        <taxon>Bacillales</taxon>
        <taxon>Listeriaceae</taxon>
        <taxon>Listeria</taxon>
    </lineage>
</organism>
<dbReference type="Proteomes" id="UP000019251">
    <property type="component" value="Unassembled WGS sequence"/>
</dbReference>
<reference evidence="1 2" key="1">
    <citation type="submission" date="2012-12" db="EMBL/GenBank/DDBJ databases">
        <title>Novel taxa of Listeriaceae from agricultural environments in the United States.</title>
        <authorList>
            <person name="den Bakker H.C."/>
            <person name="Allred A."/>
            <person name="Warchocki S."/>
            <person name="Wright E.M."/>
            <person name="Burrell A."/>
            <person name="Nightingale K.K."/>
            <person name="Kephart D."/>
            <person name="Wiedmann M."/>
        </authorList>
    </citation>
    <scope>NUCLEOTIDE SEQUENCE [LARGE SCALE GENOMIC DNA]</scope>
    <source>
        <strain evidence="1 2">FSL F6-1183</strain>
    </source>
</reference>
<evidence type="ECO:0000313" key="2">
    <source>
        <dbReference type="Proteomes" id="UP000019251"/>
    </source>
</evidence>